<sequence length="70" mass="8057">MHIECRSVNPCFFFSFFGVAAIAFLSWYDKSRQDKTILSLEEIGERALALALLQLLLSNLRTFGMWAGRR</sequence>
<name>A0A9P8UB54_9PEZI</name>
<feature type="transmembrane region" description="Helical" evidence="1">
    <location>
        <begin position="12"/>
        <end position="28"/>
    </location>
</feature>
<feature type="transmembrane region" description="Helical" evidence="1">
    <location>
        <begin position="48"/>
        <end position="68"/>
    </location>
</feature>
<evidence type="ECO:0000313" key="3">
    <source>
        <dbReference type="Proteomes" id="UP000758603"/>
    </source>
</evidence>
<keyword evidence="1" id="KW-0472">Membrane</keyword>
<organism evidence="2 3">
    <name type="scientific">Truncatella angustata</name>
    <dbReference type="NCBI Taxonomy" id="152316"/>
    <lineage>
        <taxon>Eukaryota</taxon>
        <taxon>Fungi</taxon>
        <taxon>Dikarya</taxon>
        <taxon>Ascomycota</taxon>
        <taxon>Pezizomycotina</taxon>
        <taxon>Sordariomycetes</taxon>
        <taxon>Xylariomycetidae</taxon>
        <taxon>Amphisphaeriales</taxon>
        <taxon>Sporocadaceae</taxon>
        <taxon>Truncatella</taxon>
    </lineage>
</organism>
<accession>A0A9P8UB54</accession>
<dbReference type="RefSeq" id="XP_045951505.1">
    <property type="nucleotide sequence ID" value="XM_046094974.1"/>
</dbReference>
<dbReference type="AlphaFoldDB" id="A0A9P8UB54"/>
<dbReference type="EMBL" id="JAGPXC010000012">
    <property type="protein sequence ID" value="KAH6644991.1"/>
    <property type="molecule type" value="Genomic_DNA"/>
</dbReference>
<gene>
    <name evidence="2" type="ORF">BKA67DRAFT_126415</name>
</gene>
<keyword evidence="3" id="KW-1185">Reference proteome</keyword>
<reference evidence="2" key="1">
    <citation type="journal article" date="2021" name="Nat. Commun.">
        <title>Genetic determinants of endophytism in the Arabidopsis root mycobiome.</title>
        <authorList>
            <person name="Mesny F."/>
            <person name="Miyauchi S."/>
            <person name="Thiergart T."/>
            <person name="Pickel B."/>
            <person name="Atanasova L."/>
            <person name="Karlsson M."/>
            <person name="Huettel B."/>
            <person name="Barry K.W."/>
            <person name="Haridas S."/>
            <person name="Chen C."/>
            <person name="Bauer D."/>
            <person name="Andreopoulos W."/>
            <person name="Pangilinan J."/>
            <person name="LaButti K."/>
            <person name="Riley R."/>
            <person name="Lipzen A."/>
            <person name="Clum A."/>
            <person name="Drula E."/>
            <person name="Henrissat B."/>
            <person name="Kohler A."/>
            <person name="Grigoriev I.V."/>
            <person name="Martin F.M."/>
            <person name="Hacquard S."/>
        </authorList>
    </citation>
    <scope>NUCLEOTIDE SEQUENCE</scope>
    <source>
        <strain evidence="2">MPI-SDFR-AT-0073</strain>
    </source>
</reference>
<dbReference type="Proteomes" id="UP000758603">
    <property type="component" value="Unassembled WGS sequence"/>
</dbReference>
<dbReference type="GeneID" id="70123867"/>
<keyword evidence="1" id="KW-0812">Transmembrane</keyword>
<evidence type="ECO:0000256" key="1">
    <source>
        <dbReference type="SAM" id="Phobius"/>
    </source>
</evidence>
<evidence type="ECO:0000313" key="2">
    <source>
        <dbReference type="EMBL" id="KAH6644991.1"/>
    </source>
</evidence>
<keyword evidence="1" id="KW-1133">Transmembrane helix</keyword>
<comment type="caution">
    <text evidence="2">The sequence shown here is derived from an EMBL/GenBank/DDBJ whole genome shotgun (WGS) entry which is preliminary data.</text>
</comment>
<proteinExistence type="predicted"/>
<protein>
    <submittedName>
        <fullName evidence="2">Uncharacterized protein</fullName>
    </submittedName>
</protein>